<dbReference type="AlphaFoldDB" id="A0ABD0QQQ8"/>
<evidence type="ECO:0000313" key="2">
    <source>
        <dbReference type="EMBL" id="KAL0188210.1"/>
    </source>
</evidence>
<name>A0ABD0QQQ8_CIRMR</name>
<accession>A0ABD0QQQ8</accession>
<dbReference type="EMBL" id="JAMKFB020000007">
    <property type="protein sequence ID" value="KAL0188210.1"/>
    <property type="molecule type" value="Genomic_DNA"/>
</dbReference>
<gene>
    <name evidence="2" type="ORF">M9458_015309</name>
</gene>
<feature type="non-terminal residue" evidence="2">
    <location>
        <position position="1"/>
    </location>
</feature>
<reference evidence="2 3" key="1">
    <citation type="submission" date="2024-05" db="EMBL/GenBank/DDBJ databases">
        <title>Genome sequencing and assembly of Indian major carp, Cirrhinus mrigala (Hamilton, 1822).</title>
        <authorList>
            <person name="Mohindra V."/>
            <person name="Chowdhury L.M."/>
            <person name="Lal K."/>
            <person name="Jena J.K."/>
        </authorList>
    </citation>
    <scope>NUCLEOTIDE SEQUENCE [LARGE SCALE GENOMIC DNA]</scope>
    <source>
        <strain evidence="2">CM1030</strain>
        <tissue evidence="2">Blood</tissue>
    </source>
</reference>
<feature type="non-terminal residue" evidence="2">
    <location>
        <position position="69"/>
    </location>
</feature>
<keyword evidence="1" id="KW-0812">Transmembrane</keyword>
<keyword evidence="3" id="KW-1185">Reference proteome</keyword>
<keyword evidence="1" id="KW-1133">Transmembrane helix</keyword>
<evidence type="ECO:0000256" key="1">
    <source>
        <dbReference type="SAM" id="Phobius"/>
    </source>
</evidence>
<dbReference type="Proteomes" id="UP001529510">
    <property type="component" value="Unassembled WGS sequence"/>
</dbReference>
<sequence length="69" mass="7718">TMVFIRVCNAGSSASLCALITALWLLTEFSEMATLRSFISFLPGFTNKIRKALCSCRLWCQQIISPTKK</sequence>
<evidence type="ECO:0000313" key="3">
    <source>
        <dbReference type="Proteomes" id="UP001529510"/>
    </source>
</evidence>
<organism evidence="2 3">
    <name type="scientific">Cirrhinus mrigala</name>
    <name type="common">Mrigala</name>
    <dbReference type="NCBI Taxonomy" id="683832"/>
    <lineage>
        <taxon>Eukaryota</taxon>
        <taxon>Metazoa</taxon>
        <taxon>Chordata</taxon>
        <taxon>Craniata</taxon>
        <taxon>Vertebrata</taxon>
        <taxon>Euteleostomi</taxon>
        <taxon>Actinopterygii</taxon>
        <taxon>Neopterygii</taxon>
        <taxon>Teleostei</taxon>
        <taxon>Ostariophysi</taxon>
        <taxon>Cypriniformes</taxon>
        <taxon>Cyprinidae</taxon>
        <taxon>Labeoninae</taxon>
        <taxon>Labeonini</taxon>
        <taxon>Cirrhinus</taxon>
    </lineage>
</organism>
<proteinExistence type="predicted"/>
<keyword evidence="1" id="KW-0472">Membrane</keyword>
<feature type="transmembrane region" description="Helical" evidence="1">
    <location>
        <begin position="7"/>
        <end position="26"/>
    </location>
</feature>
<protein>
    <submittedName>
        <fullName evidence="2">Uncharacterized protein</fullName>
    </submittedName>
</protein>
<comment type="caution">
    <text evidence="2">The sequence shown here is derived from an EMBL/GenBank/DDBJ whole genome shotgun (WGS) entry which is preliminary data.</text>
</comment>